<sequence>MSRCSWKMGAYCITGMLGKGEETSEKFARSCFSVSPLVWRVPILLWSASTFVWSITFFWGSAEKFFLYMTHWGLLFIIVESMFGIIVTMRRNEYLDATFGLPWYVKTYWVLYNISIPVAFLITIFYWGILRKFINTLKYAPDPILDIMLHAVNSAVMFIELICSAHPSRLMHIMQPLWFAGVYMLFTVIYFFAGGVDPWGNPFIYPVVDWAKPEQTLVVITLTALFLALMHLITVAIASARDFITRRRLPETTGIFNDGFGA</sequence>
<proteinExistence type="predicted"/>
<dbReference type="EMBL" id="CM034389">
    <property type="protein sequence ID" value="KAJ0182366.1"/>
    <property type="molecule type" value="Genomic_DNA"/>
</dbReference>
<dbReference type="Proteomes" id="UP000824533">
    <property type="component" value="Linkage Group LG03"/>
</dbReference>
<evidence type="ECO:0000313" key="2">
    <source>
        <dbReference type="Proteomes" id="UP000824533"/>
    </source>
</evidence>
<reference evidence="1 2" key="1">
    <citation type="journal article" date="2021" name="Front. Genet.">
        <title>Chromosome-Level Genome Assembly Reveals Significant Gene Expansion in the Toll and IMD Signaling Pathways of Dendrolimus kikuchii.</title>
        <authorList>
            <person name="Zhou J."/>
            <person name="Wu P."/>
            <person name="Xiong Z."/>
            <person name="Liu N."/>
            <person name="Zhao N."/>
            <person name="Ji M."/>
            <person name="Qiu Y."/>
            <person name="Yang B."/>
        </authorList>
    </citation>
    <scope>NUCLEOTIDE SEQUENCE [LARGE SCALE GENOMIC DNA]</scope>
    <source>
        <strain evidence="1">Ann1</strain>
    </source>
</reference>
<evidence type="ECO:0000313" key="1">
    <source>
        <dbReference type="EMBL" id="KAJ0182366.1"/>
    </source>
</evidence>
<comment type="caution">
    <text evidence="1">The sequence shown here is derived from an EMBL/GenBank/DDBJ whole genome shotgun (WGS) entry which is preliminary data.</text>
</comment>
<gene>
    <name evidence="1" type="ORF">K1T71_001735</name>
</gene>
<name>A0ACC1DES7_9NEOP</name>
<accession>A0ACC1DES7</accession>
<protein>
    <submittedName>
        <fullName evidence="1">Uncharacterized protein</fullName>
    </submittedName>
</protein>
<keyword evidence="2" id="KW-1185">Reference proteome</keyword>
<organism evidence="1 2">
    <name type="scientific">Dendrolimus kikuchii</name>
    <dbReference type="NCBI Taxonomy" id="765133"/>
    <lineage>
        <taxon>Eukaryota</taxon>
        <taxon>Metazoa</taxon>
        <taxon>Ecdysozoa</taxon>
        <taxon>Arthropoda</taxon>
        <taxon>Hexapoda</taxon>
        <taxon>Insecta</taxon>
        <taxon>Pterygota</taxon>
        <taxon>Neoptera</taxon>
        <taxon>Endopterygota</taxon>
        <taxon>Lepidoptera</taxon>
        <taxon>Glossata</taxon>
        <taxon>Ditrysia</taxon>
        <taxon>Bombycoidea</taxon>
        <taxon>Lasiocampidae</taxon>
        <taxon>Dendrolimus</taxon>
    </lineage>
</organism>